<dbReference type="EC" id="3.1.-.-" evidence="9"/>
<evidence type="ECO:0000256" key="4">
    <source>
        <dbReference type="ARBA" id="ARBA00022763"/>
    </source>
</evidence>
<feature type="binding site" evidence="9">
    <location>
        <position position="9"/>
    </location>
    <ligand>
        <name>Mn(2+)</name>
        <dbReference type="ChEBI" id="CHEBI:29035"/>
        <label>1</label>
    </ligand>
</feature>
<dbReference type="Gene3D" id="3.60.21.10">
    <property type="match status" value="1"/>
</dbReference>
<feature type="active site" description="Proton donor" evidence="9">
    <location>
        <position position="86"/>
    </location>
</feature>
<keyword evidence="8 9" id="KW-0464">Manganese</keyword>
<keyword evidence="3 9" id="KW-0255">Endonuclease</keyword>
<comment type="subunit">
    <text evidence="9">Homodimer. Forms a heterotetramer composed of two Mre11 subunits and two Rad50 subunits.</text>
</comment>
<keyword evidence="2 9" id="KW-0479">Metal-binding</keyword>
<evidence type="ECO:0000259" key="11">
    <source>
        <dbReference type="Pfam" id="PF00149"/>
    </source>
</evidence>
<dbReference type="GO" id="GO:0045027">
    <property type="term" value="F:DNA end binding"/>
    <property type="evidence" value="ECO:0007669"/>
    <property type="project" value="UniProtKB-UniRule"/>
</dbReference>
<dbReference type="Proteomes" id="UP000608850">
    <property type="component" value="Unassembled WGS sequence"/>
</dbReference>
<dbReference type="GO" id="GO:0006302">
    <property type="term" value="P:double-strand break repair"/>
    <property type="evidence" value="ECO:0007669"/>
    <property type="project" value="UniProtKB-UniRule"/>
</dbReference>
<feature type="compositionally biased region" description="Basic and acidic residues" evidence="10">
    <location>
        <begin position="474"/>
        <end position="486"/>
    </location>
</feature>
<dbReference type="Pfam" id="PF00149">
    <property type="entry name" value="Metallophos"/>
    <property type="match status" value="1"/>
</dbReference>
<evidence type="ECO:0000256" key="9">
    <source>
        <dbReference type="HAMAP-Rule" id="MF_02044"/>
    </source>
</evidence>
<feature type="binding site" evidence="9">
    <location>
        <position position="85"/>
    </location>
    <ligand>
        <name>Mn(2+)</name>
        <dbReference type="ChEBI" id="CHEBI:29035"/>
        <label>2</label>
    </ligand>
</feature>
<keyword evidence="6 9" id="KW-0269">Exonuclease</keyword>
<feature type="binding site" evidence="9">
    <location>
        <position position="11"/>
    </location>
    <ligand>
        <name>Mn(2+)</name>
        <dbReference type="ChEBI" id="CHEBI:29035"/>
        <label>1</label>
    </ligand>
</feature>
<evidence type="ECO:0000313" key="13">
    <source>
        <dbReference type="Proteomes" id="UP000608850"/>
    </source>
</evidence>
<evidence type="ECO:0000256" key="6">
    <source>
        <dbReference type="ARBA" id="ARBA00022839"/>
    </source>
</evidence>
<feature type="binding site" evidence="9">
    <location>
        <position position="183"/>
    </location>
    <ligand>
        <name>Mn(2+)</name>
        <dbReference type="ChEBI" id="CHEBI:29035"/>
        <label>1</label>
    </ligand>
</feature>
<dbReference type="EMBL" id="BMOQ01000005">
    <property type="protein sequence ID" value="GGN18305.1"/>
    <property type="molecule type" value="Genomic_DNA"/>
</dbReference>
<dbReference type="SUPFAM" id="SSF56300">
    <property type="entry name" value="Metallo-dependent phosphatases"/>
    <property type="match status" value="1"/>
</dbReference>
<evidence type="ECO:0000256" key="8">
    <source>
        <dbReference type="ARBA" id="ARBA00023211"/>
    </source>
</evidence>
<dbReference type="InterPro" id="IPR032885">
    <property type="entry name" value="Mre11_archaea-type"/>
</dbReference>
<dbReference type="AlphaFoldDB" id="A0A830GCC9"/>
<comment type="activity regulation">
    <text evidence="9">Nuclease activity is regulated by Rad50.</text>
</comment>
<keyword evidence="5 9" id="KW-0378">Hydrolase</keyword>
<feature type="binding site" evidence="9">
    <location>
        <position position="50"/>
    </location>
    <ligand>
        <name>Mn(2+)</name>
        <dbReference type="ChEBI" id="CHEBI:29035"/>
        <label>2</label>
    </ligand>
</feature>
<evidence type="ECO:0000256" key="7">
    <source>
        <dbReference type="ARBA" id="ARBA00023204"/>
    </source>
</evidence>
<name>A0A830GCC9_9EURY</name>
<evidence type="ECO:0000256" key="1">
    <source>
        <dbReference type="ARBA" id="ARBA00022722"/>
    </source>
</evidence>
<feature type="compositionally biased region" description="Basic and acidic residues" evidence="10">
    <location>
        <begin position="255"/>
        <end position="266"/>
    </location>
</feature>
<dbReference type="RefSeq" id="WP_188878612.1">
    <property type="nucleotide sequence ID" value="NZ_BMOQ01000005.1"/>
</dbReference>
<keyword evidence="7 9" id="KW-0234">DNA repair</keyword>
<dbReference type="GO" id="GO:0004519">
    <property type="term" value="F:endonuclease activity"/>
    <property type="evidence" value="ECO:0007669"/>
    <property type="project" value="UniProtKB-UniRule"/>
</dbReference>
<feature type="region of interest" description="Disordered" evidence="10">
    <location>
        <begin position="201"/>
        <end position="272"/>
    </location>
</feature>
<comment type="caution">
    <text evidence="9">Lacks conserved residue(s) required for the propagation of feature annotation.</text>
</comment>
<comment type="similarity">
    <text evidence="9">Belongs to the MRE11/RAD32 family.</text>
</comment>
<comment type="function">
    <text evidence="9">Part of the Rad50/Mre11 complex, which is involved in the early steps of DNA double-strand break (DSB) repair. Mre11 binds to DSB ends and has both double-stranded 3'-5' exonuclease activity and single-stranded endonuclease activity.</text>
</comment>
<dbReference type="PANTHER" id="PTHR30337">
    <property type="entry name" value="COMPONENT OF ATP-DEPENDENT DSDNA EXONUCLEASE"/>
    <property type="match status" value="1"/>
</dbReference>
<evidence type="ECO:0000256" key="5">
    <source>
        <dbReference type="ARBA" id="ARBA00022801"/>
    </source>
</evidence>
<comment type="cofactor">
    <cofactor evidence="9">
        <name>Mn(2+)</name>
        <dbReference type="ChEBI" id="CHEBI:29035"/>
    </cofactor>
    <text evidence="9">Binds 2 manganese ions per subunit.</text>
</comment>
<feature type="binding site" evidence="9">
    <location>
        <position position="150"/>
    </location>
    <ligand>
        <name>Mn(2+)</name>
        <dbReference type="ChEBI" id="CHEBI:29035"/>
        <label>2</label>
    </ligand>
</feature>
<reference evidence="12 13" key="1">
    <citation type="journal article" date="2019" name="Int. J. Syst. Evol. Microbiol.">
        <title>The Global Catalogue of Microorganisms (GCM) 10K type strain sequencing project: providing services to taxonomists for standard genome sequencing and annotation.</title>
        <authorList>
            <consortium name="The Broad Institute Genomics Platform"/>
            <consortium name="The Broad Institute Genome Sequencing Center for Infectious Disease"/>
            <person name="Wu L."/>
            <person name="Ma J."/>
        </authorList>
    </citation>
    <scope>NUCLEOTIDE SEQUENCE [LARGE SCALE GENOMIC DNA]</scope>
    <source>
        <strain evidence="12 13">JCM 16331</strain>
    </source>
</reference>
<dbReference type="HAMAP" id="MF_02044">
    <property type="entry name" value="Mre11"/>
    <property type="match status" value="1"/>
</dbReference>
<feature type="compositionally biased region" description="Low complexity" evidence="10">
    <location>
        <begin position="421"/>
        <end position="449"/>
    </location>
</feature>
<dbReference type="GO" id="GO:0030145">
    <property type="term" value="F:manganese ion binding"/>
    <property type="evidence" value="ECO:0007669"/>
    <property type="project" value="UniProtKB-UniRule"/>
</dbReference>
<dbReference type="InterPro" id="IPR004843">
    <property type="entry name" value="Calcineurin-like_PHP"/>
</dbReference>
<dbReference type="InterPro" id="IPR029052">
    <property type="entry name" value="Metallo-depent_PP-like"/>
</dbReference>
<evidence type="ECO:0000256" key="3">
    <source>
        <dbReference type="ARBA" id="ARBA00022759"/>
    </source>
</evidence>
<evidence type="ECO:0000256" key="2">
    <source>
        <dbReference type="ARBA" id="ARBA00022723"/>
    </source>
</evidence>
<dbReference type="PANTHER" id="PTHR30337:SF0">
    <property type="entry name" value="NUCLEASE SBCCD SUBUNIT D"/>
    <property type="match status" value="1"/>
</dbReference>
<dbReference type="OrthoDB" id="11638at2157"/>
<accession>A0A830GCC9</accession>
<evidence type="ECO:0000256" key="10">
    <source>
        <dbReference type="SAM" id="MobiDB-lite"/>
    </source>
</evidence>
<keyword evidence="4 9" id="KW-0227">DNA damage</keyword>
<feature type="domain" description="Calcineurin-like phosphoesterase" evidence="11">
    <location>
        <begin position="3"/>
        <end position="109"/>
    </location>
</feature>
<proteinExistence type="inferred from homology"/>
<feature type="region of interest" description="Disordered" evidence="10">
    <location>
        <begin position="421"/>
        <end position="497"/>
    </location>
</feature>
<feature type="binding site" evidence="9">
    <location>
        <position position="50"/>
    </location>
    <ligand>
        <name>Mn(2+)</name>
        <dbReference type="ChEBI" id="CHEBI:29035"/>
        <label>1</label>
    </ligand>
</feature>
<dbReference type="GO" id="GO:0000403">
    <property type="term" value="F:Y-form DNA binding"/>
    <property type="evidence" value="ECO:0007669"/>
    <property type="project" value="UniProtKB-UniRule"/>
</dbReference>
<gene>
    <name evidence="9" type="primary">mre11</name>
    <name evidence="12" type="ORF">GCM10009021_19010</name>
</gene>
<evidence type="ECO:0000313" key="12">
    <source>
        <dbReference type="EMBL" id="GGN18305.1"/>
    </source>
</evidence>
<sequence length="497" mass="53969">MTKVIHTGDTHLGYRQYHSPERRQDFLEAFRQVIEDAIADDVDAVVHAGDLYHDRTPGLEDLMGTIEILRPLADADIPFLAVVGNHEGTRHAQWLDLFETLGLAERLDFAGRRVGDTVFYGLDYVPESKRDALDYDFAEHDAAHAALVSHGLFTPFPHGEWDLEDVLEASPVAFDAVLLGDDHTPDTVRLDGTWATYCGSTERASASERDPRGYNLVTFDAGDAERSETSPNEGTGSEARREAPRTASGGAASEAPREPTDAERATGEGVTISRRGLDTRDFVFVDLELGESEGEERVRRRLREEAIDDAVVVVTIEGAGGEVTPADVERFGDEQGALVTRVNDRREVDVEADYEVSFADPDEAVRECVRDLGLSEAAREIDETVREGSIADSNVRDEVKGRIEEIVAEDDLAAFEAAANDTASTDVDAADATGDDATTPDASDAATDEAAARTDESTDATTDGAMDRPGAPTDTERADSDERAPDDTETTTVEDYL</sequence>
<protein>
    <recommendedName>
        <fullName evidence="9">DNA double-strand break repair protein Mre11</fullName>
        <ecNumber evidence="9">3.1.-.-</ecNumber>
    </recommendedName>
</protein>
<dbReference type="GO" id="GO:0008408">
    <property type="term" value="F:3'-5' exonuclease activity"/>
    <property type="evidence" value="ECO:0007669"/>
    <property type="project" value="UniProtKB-UniRule"/>
</dbReference>
<keyword evidence="13" id="KW-1185">Reference proteome</keyword>
<organism evidence="12 13">
    <name type="scientific">Halarchaeum nitratireducens</name>
    <dbReference type="NCBI Taxonomy" id="489913"/>
    <lineage>
        <taxon>Archaea</taxon>
        <taxon>Methanobacteriati</taxon>
        <taxon>Methanobacteriota</taxon>
        <taxon>Stenosarchaea group</taxon>
        <taxon>Halobacteria</taxon>
        <taxon>Halobacteriales</taxon>
        <taxon>Halobacteriaceae</taxon>
    </lineage>
</organism>
<keyword evidence="1 9" id="KW-0540">Nuclease</keyword>
<dbReference type="CDD" id="cd00840">
    <property type="entry name" value="MPP_Mre11_N"/>
    <property type="match status" value="1"/>
</dbReference>
<dbReference type="InterPro" id="IPR050535">
    <property type="entry name" value="DNA_Repair-Maintenance_Comp"/>
</dbReference>
<dbReference type="InterPro" id="IPR041796">
    <property type="entry name" value="Mre11_N"/>
</dbReference>
<comment type="caution">
    <text evidence="12">The sequence shown here is derived from an EMBL/GenBank/DDBJ whole genome shotgun (WGS) entry which is preliminary data.</text>
</comment>